<feature type="transmembrane region" description="Helical" evidence="1">
    <location>
        <begin position="53"/>
        <end position="73"/>
    </location>
</feature>
<evidence type="ECO:0000313" key="2">
    <source>
        <dbReference type="EMBL" id="MBO0331140.1"/>
    </source>
</evidence>
<gene>
    <name evidence="2" type="ORF">J0X13_11295</name>
</gene>
<reference evidence="2 3" key="1">
    <citation type="submission" date="2021-03" db="EMBL/GenBank/DDBJ databases">
        <title>Muricauda sp. CAU 1631 isolated from Incheon.</title>
        <authorList>
            <person name="Kim W."/>
        </authorList>
    </citation>
    <scope>NUCLEOTIDE SEQUENCE [LARGE SCALE GENOMIC DNA]</scope>
    <source>
        <strain evidence="2 3">CAU 1631</strain>
    </source>
</reference>
<evidence type="ECO:0000313" key="3">
    <source>
        <dbReference type="Proteomes" id="UP000664163"/>
    </source>
</evidence>
<evidence type="ECO:0000256" key="1">
    <source>
        <dbReference type="SAM" id="Phobius"/>
    </source>
</evidence>
<sequence length="83" mass="9266">MAEEQPVVVKDHSVFTKILKVVAVATLVITLVLAGIVLFGSDHESAYIDNRETFYSYGFICTIIYFVSAYWAMKRGKTSHSTS</sequence>
<keyword evidence="1" id="KW-1133">Transmembrane helix</keyword>
<name>A0ABS3EY21_9FLAO</name>
<organism evidence="2 3">
    <name type="scientific">[Muricauda] lutisoli</name>
    <dbReference type="NCBI Taxonomy" id="2816035"/>
    <lineage>
        <taxon>Bacteria</taxon>
        <taxon>Pseudomonadati</taxon>
        <taxon>Bacteroidota</taxon>
        <taxon>Flavobacteriia</taxon>
        <taxon>Flavobacteriales</taxon>
        <taxon>Flavobacteriaceae</taxon>
        <taxon>Allomuricauda</taxon>
    </lineage>
</organism>
<proteinExistence type="predicted"/>
<dbReference type="RefSeq" id="WP_207071543.1">
    <property type="nucleotide sequence ID" value="NZ_JAFLND010000003.1"/>
</dbReference>
<dbReference type="Proteomes" id="UP000664163">
    <property type="component" value="Unassembled WGS sequence"/>
</dbReference>
<keyword evidence="1" id="KW-0812">Transmembrane</keyword>
<feature type="transmembrane region" description="Helical" evidence="1">
    <location>
        <begin position="21"/>
        <end position="41"/>
    </location>
</feature>
<dbReference type="EMBL" id="JAFLND010000003">
    <property type="protein sequence ID" value="MBO0331140.1"/>
    <property type="molecule type" value="Genomic_DNA"/>
</dbReference>
<keyword evidence="1" id="KW-0472">Membrane</keyword>
<comment type="caution">
    <text evidence="2">The sequence shown here is derived from an EMBL/GenBank/DDBJ whole genome shotgun (WGS) entry which is preliminary data.</text>
</comment>
<keyword evidence="3" id="KW-1185">Reference proteome</keyword>
<accession>A0ABS3EY21</accession>
<protein>
    <submittedName>
        <fullName evidence="2">Uncharacterized protein</fullName>
    </submittedName>
</protein>